<feature type="region of interest" description="Disordered" evidence="1">
    <location>
        <begin position="1"/>
        <end position="24"/>
    </location>
</feature>
<name>A0A3A5MEC3_9MICO</name>
<comment type="caution">
    <text evidence="3">The sequence shown here is derived from an EMBL/GenBank/DDBJ whole genome shotgun (WGS) entry which is preliminary data.</text>
</comment>
<dbReference type="AlphaFoldDB" id="A0A3A5MEC3"/>
<dbReference type="EMBL" id="QZVS01000082">
    <property type="protein sequence ID" value="RJT88480.1"/>
    <property type="molecule type" value="Genomic_DNA"/>
</dbReference>
<gene>
    <name evidence="3" type="ORF">D6T64_10090</name>
</gene>
<accession>A0A3A5MEC3</accession>
<reference evidence="3 4" key="1">
    <citation type="submission" date="2018-09" db="EMBL/GenBank/DDBJ databases">
        <title>Novel species of Cryobacterium.</title>
        <authorList>
            <person name="Liu Q."/>
            <person name="Xin Y.-H."/>
        </authorList>
    </citation>
    <scope>NUCLEOTIDE SEQUENCE [LARGE SCALE GENOMIC DNA]</scope>
    <source>
        <strain evidence="3 4">Hh39</strain>
    </source>
</reference>
<proteinExistence type="predicted"/>
<evidence type="ECO:0000313" key="3">
    <source>
        <dbReference type="EMBL" id="RJT88480.1"/>
    </source>
</evidence>
<dbReference type="Proteomes" id="UP000272015">
    <property type="component" value="Unassembled WGS sequence"/>
</dbReference>
<evidence type="ECO:0000256" key="2">
    <source>
        <dbReference type="SAM" id="Phobius"/>
    </source>
</evidence>
<keyword evidence="2" id="KW-0472">Membrane</keyword>
<keyword evidence="4" id="KW-1185">Reference proteome</keyword>
<dbReference type="GO" id="GO:0006465">
    <property type="term" value="P:signal peptide processing"/>
    <property type="evidence" value="ECO:0007669"/>
    <property type="project" value="InterPro"/>
</dbReference>
<feature type="transmembrane region" description="Helical" evidence="2">
    <location>
        <begin position="168"/>
        <end position="188"/>
    </location>
</feature>
<evidence type="ECO:0000313" key="4">
    <source>
        <dbReference type="Proteomes" id="UP000272015"/>
    </source>
</evidence>
<dbReference type="GO" id="GO:0004252">
    <property type="term" value="F:serine-type endopeptidase activity"/>
    <property type="evidence" value="ECO:0007669"/>
    <property type="project" value="InterPro"/>
</dbReference>
<keyword evidence="2" id="KW-0812">Transmembrane</keyword>
<protein>
    <submittedName>
        <fullName evidence="3">S26 family signal peptidase</fullName>
    </submittedName>
</protein>
<dbReference type="CDD" id="cd06530">
    <property type="entry name" value="S26_SPase_I"/>
    <property type="match status" value="1"/>
</dbReference>
<dbReference type="InterPro" id="IPR019533">
    <property type="entry name" value="Peptidase_S26"/>
</dbReference>
<evidence type="ECO:0000256" key="1">
    <source>
        <dbReference type="SAM" id="MobiDB-lite"/>
    </source>
</evidence>
<feature type="compositionally biased region" description="Basic and acidic residues" evidence="1">
    <location>
        <begin position="1"/>
        <end position="11"/>
    </location>
</feature>
<feature type="transmembrane region" description="Helical" evidence="2">
    <location>
        <begin position="36"/>
        <end position="66"/>
    </location>
</feature>
<keyword evidence="2" id="KW-1133">Transmembrane helix</keyword>
<organism evidence="3 4">
    <name type="scientific">Cryobacterium melibiosiphilum</name>
    <dbReference type="NCBI Taxonomy" id="995039"/>
    <lineage>
        <taxon>Bacteria</taxon>
        <taxon>Bacillati</taxon>
        <taxon>Actinomycetota</taxon>
        <taxon>Actinomycetes</taxon>
        <taxon>Micrococcales</taxon>
        <taxon>Microbacteriaceae</taxon>
        <taxon>Cryobacterium</taxon>
    </lineage>
</organism>
<sequence length="211" mass="22328">MALIERADAAARPRRIRRPDRAARTRRGAGPWIKELLLTLAGLAGVISMGWFAASSIFGLTVVIFMTGSMAPGLPTGSAGIAVNDVPAASLSVGDIVTVPREGRDLPVTHRIIAIDPVPGAPATRSLTLQGDANATPDREAYMVETVQRTVFGVAGAGFALRALQTPLLLGAVTLLVALLVVWAFWPAPPVAGRPNRRRHSPRYPASEEFP</sequence>